<dbReference type="Gene3D" id="3.80.10.10">
    <property type="entry name" value="Ribonuclease Inhibitor"/>
    <property type="match status" value="2"/>
</dbReference>
<protein>
    <submittedName>
        <fullName evidence="2">Nod2 protein</fullName>
    </submittedName>
</protein>
<reference evidence="2" key="1">
    <citation type="submission" date="2021-02" db="EMBL/GenBank/DDBJ databases">
        <authorList>
            <person name="Dougan E. K."/>
            <person name="Rhodes N."/>
            <person name="Thang M."/>
            <person name="Chan C."/>
        </authorList>
    </citation>
    <scope>NUCLEOTIDE SEQUENCE</scope>
</reference>
<dbReference type="SUPFAM" id="SSF56399">
    <property type="entry name" value="ADP-ribosylation"/>
    <property type="match status" value="1"/>
</dbReference>
<dbReference type="GO" id="GO:0031267">
    <property type="term" value="F:small GTPase binding"/>
    <property type="evidence" value="ECO:0007669"/>
    <property type="project" value="TreeGrafter"/>
</dbReference>
<dbReference type="InterPro" id="IPR001611">
    <property type="entry name" value="Leu-rich_rpt"/>
</dbReference>
<dbReference type="GO" id="GO:0005829">
    <property type="term" value="C:cytosol"/>
    <property type="evidence" value="ECO:0007669"/>
    <property type="project" value="TreeGrafter"/>
</dbReference>
<organism evidence="2 3">
    <name type="scientific">Symbiodinium natans</name>
    <dbReference type="NCBI Taxonomy" id="878477"/>
    <lineage>
        <taxon>Eukaryota</taxon>
        <taxon>Sar</taxon>
        <taxon>Alveolata</taxon>
        <taxon>Dinophyceae</taxon>
        <taxon>Suessiales</taxon>
        <taxon>Symbiodiniaceae</taxon>
        <taxon>Symbiodinium</taxon>
    </lineage>
</organism>
<dbReference type="Pfam" id="PF13516">
    <property type="entry name" value="LRR_6"/>
    <property type="match status" value="3"/>
</dbReference>
<dbReference type="InterPro" id="IPR032675">
    <property type="entry name" value="LRR_dom_sf"/>
</dbReference>
<accession>A0A812TZR1</accession>
<comment type="caution">
    <text evidence="2">The sequence shown here is derived from an EMBL/GenBank/DDBJ whole genome shotgun (WGS) entry which is preliminary data.</text>
</comment>
<name>A0A812TZR1_9DINO</name>
<dbReference type="GO" id="GO:0048471">
    <property type="term" value="C:perinuclear region of cytoplasm"/>
    <property type="evidence" value="ECO:0007669"/>
    <property type="project" value="TreeGrafter"/>
</dbReference>
<dbReference type="Gene3D" id="3.90.228.10">
    <property type="match status" value="1"/>
</dbReference>
<proteinExistence type="predicted"/>
<dbReference type="PANTHER" id="PTHR24113:SF15">
    <property type="entry name" value="NACHT DOMAIN-CONTAINING PROTEIN"/>
    <property type="match status" value="1"/>
</dbReference>
<dbReference type="SMART" id="SM00368">
    <property type="entry name" value="LRR_RI"/>
    <property type="match status" value="5"/>
</dbReference>
<dbReference type="GO" id="GO:0005096">
    <property type="term" value="F:GTPase activator activity"/>
    <property type="evidence" value="ECO:0007669"/>
    <property type="project" value="InterPro"/>
</dbReference>
<evidence type="ECO:0000256" key="1">
    <source>
        <dbReference type="SAM" id="MobiDB-lite"/>
    </source>
</evidence>
<feature type="region of interest" description="Disordered" evidence="1">
    <location>
        <begin position="421"/>
        <end position="479"/>
    </location>
</feature>
<dbReference type="OrthoDB" id="120976at2759"/>
<dbReference type="EMBL" id="CAJNDS010002612">
    <property type="protein sequence ID" value="CAE7544890.1"/>
    <property type="molecule type" value="Genomic_DNA"/>
</dbReference>
<dbReference type="InterPro" id="IPR027038">
    <property type="entry name" value="RanGap"/>
</dbReference>
<dbReference type="SUPFAM" id="SSF52047">
    <property type="entry name" value="RNI-like"/>
    <property type="match status" value="1"/>
</dbReference>
<dbReference type="GO" id="GO:0006913">
    <property type="term" value="P:nucleocytoplasmic transport"/>
    <property type="evidence" value="ECO:0007669"/>
    <property type="project" value="TreeGrafter"/>
</dbReference>
<evidence type="ECO:0000313" key="2">
    <source>
        <dbReference type="EMBL" id="CAE7544890.1"/>
    </source>
</evidence>
<gene>
    <name evidence="2" type="primary">Nod2</name>
    <name evidence="2" type="ORF">SNAT2548_LOCUS30570</name>
</gene>
<dbReference type="AlphaFoldDB" id="A0A812TZR1"/>
<evidence type="ECO:0000313" key="3">
    <source>
        <dbReference type="Proteomes" id="UP000604046"/>
    </source>
</evidence>
<keyword evidence="3" id="KW-1185">Reference proteome</keyword>
<dbReference type="Proteomes" id="UP000604046">
    <property type="component" value="Unassembled WGS sequence"/>
</dbReference>
<dbReference type="PANTHER" id="PTHR24113">
    <property type="entry name" value="RAN GTPASE-ACTIVATING PROTEIN 1"/>
    <property type="match status" value="1"/>
</dbReference>
<sequence length="722" mass="77906">MQDIARKFKTSQKGTLSGLRLMLEGSLSIPAVKQSVLSLPCSNTRHHLFLELDARILEQGAAARLVTWAKSHQFLLQPPIPQTSVPQAHPNTSPAPLLGSCAVHLVPHVAAEQGRRNMTADVAGSHITADVAGAHRDFECPKLPGLVALQPFSWEASAIANYFHSCMPFDTEVFQVQRVDNTDLWKQYLVWRTEVEQRLNSCCSEWGIKDFGERPSAELWLWKLYDGPLESLVRQGFQVVGGHSDGKQGLGIKFSCQPTLLEPTVSSDGSDKGRSIMLVLARVVIGRSVQQCAHANHAATCTCQLPQGRAAEKPDYHSMKSSDNGTFTVFGAHHSYPAYVLHCGSELLAWCRTHACREKQFSHTGLQSRSLQLQLALDQCRGRSASVWDAEEAVSGLGASCRASSTFERASVSSASTQATATRLRRWMSQPPAEPQQAAPRGLESIGHREASSTSSPLLHQPRDQPMDAPAGEARSAEDSAALRRMIQKLKKLKNAHLIIEHSQEEAEVALAFRALGLDSAVYSVSIKHACPPQLAEVLAASLHSNSSLQELEIAHRKFGSASVEALVPGVGRHAGLWHLNLYGSSIGPGGAASLLGGLRVSTTLMWLNLRGNKIGASGALAFAELLKVNRSLQKVWLGGNDIQDAGARAISAALPSNSTLLHLFLGGNAIEDAGALALANALHQNTSIQVVNLCNNRYSQKGSQALAGVPRRVNVSRDARN</sequence>
<dbReference type="GO" id="GO:0005634">
    <property type="term" value="C:nucleus"/>
    <property type="evidence" value="ECO:0007669"/>
    <property type="project" value="TreeGrafter"/>
</dbReference>